<dbReference type="KEGG" id="ypk:y2594"/>
<protein>
    <submittedName>
        <fullName evidence="1">Uncharacterized protein</fullName>
    </submittedName>
</protein>
<evidence type="ECO:0000313" key="2">
    <source>
        <dbReference type="Proteomes" id="UP000002490"/>
    </source>
</evidence>
<proteinExistence type="predicted"/>
<reference evidence="1 2" key="1">
    <citation type="journal article" date="2002" name="J. Bacteriol.">
        <title>Genome sequence of Yersinia pestis KIM.</title>
        <authorList>
            <person name="Deng W."/>
            <person name="Burland V."/>
            <person name="Plunkett G.III."/>
            <person name="Boutin A."/>
            <person name="Mayhew G.F."/>
            <person name="Liss P."/>
            <person name="Perna N.T."/>
            <person name="Rose D.J."/>
            <person name="Mau B."/>
            <person name="Zhou S."/>
            <person name="Schwartz D.C."/>
            <person name="Fetherston J.D."/>
            <person name="Lindler L.E."/>
            <person name="Brubaker R.R."/>
            <person name="Plana G.V."/>
            <person name="Straley S.C."/>
            <person name="McDonough K.A."/>
            <person name="Nilles M.L."/>
            <person name="Matson J.S."/>
            <person name="Blattner F.R."/>
            <person name="Perry R.D."/>
        </authorList>
    </citation>
    <scope>NUCLEOTIDE SEQUENCE [LARGE SCALE GENOMIC DNA]</scope>
    <source>
        <strain evidence="2">KIM10+ / Biovar Mediaevalis</strain>
    </source>
</reference>
<accession>Q8CKY8</accession>
<gene>
    <name evidence="1" type="ordered locus">y2594</name>
</gene>
<dbReference type="AlphaFoldDB" id="Q8CKY8"/>
<dbReference type="Proteomes" id="UP000002490">
    <property type="component" value="Chromosome"/>
</dbReference>
<dbReference type="EMBL" id="AE009952">
    <property type="protein sequence ID" value="AAM86149.1"/>
    <property type="molecule type" value="Genomic_DNA"/>
</dbReference>
<sequence length="51" mass="5722">MHPSALSTTMVKYPNAPIYNVDFPLDILTRCAFQKTHAGPTIEYRIILNGT</sequence>
<name>Q8CKY8_YERPE</name>
<organism evidence="1 2">
    <name type="scientific">Yersinia pestis</name>
    <dbReference type="NCBI Taxonomy" id="632"/>
    <lineage>
        <taxon>Bacteria</taxon>
        <taxon>Pseudomonadati</taxon>
        <taxon>Pseudomonadota</taxon>
        <taxon>Gammaproteobacteria</taxon>
        <taxon>Enterobacterales</taxon>
        <taxon>Yersiniaceae</taxon>
        <taxon>Yersinia</taxon>
    </lineage>
</organism>
<dbReference type="HOGENOM" id="CLU_3105572_0_0_6"/>
<evidence type="ECO:0000313" key="1">
    <source>
        <dbReference type="EMBL" id="AAM86149.1"/>
    </source>
</evidence>